<sequence>MKDVTFDQYAEAHKIVREDVTKQVIKQIEKWGFQRHTFPEWKAIFNEEFAELECRIIAAKETGYEELMHVVAVGIAWMIDMKLKEKE</sequence>
<dbReference type="EMBL" id="BARV01032730">
    <property type="protein sequence ID" value="GAI37333.1"/>
    <property type="molecule type" value="Genomic_DNA"/>
</dbReference>
<gene>
    <name evidence="1" type="ORF">S06H3_51565</name>
</gene>
<comment type="caution">
    <text evidence="1">The sequence shown here is derived from an EMBL/GenBank/DDBJ whole genome shotgun (WGS) entry which is preliminary data.</text>
</comment>
<protein>
    <recommendedName>
        <fullName evidence="2">NTP pyrophosphohydrolase MazG putative catalytic core domain-containing protein</fullName>
    </recommendedName>
</protein>
<organism evidence="1">
    <name type="scientific">marine sediment metagenome</name>
    <dbReference type="NCBI Taxonomy" id="412755"/>
    <lineage>
        <taxon>unclassified sequences</taxon>
        <taxon>metagenomes</taxon>
        <taxon>ecological metagenomes</taxon>
    </lineage>
</organism>
<dbReference type="AlphaFoldDB" id="X1N184"/>
<accession>X1N184</accession>
<name>X1N184_9ZZZZ</name>
<proteinExistence type="predicted"/>
<evidence type="ECO:0008006" key="2">
    <source>
        <dbReference type="Google" id="ProtNLM"/>
    </source>
</evidence>
<evidence type="ECO:0000313" key="1">
    <source>
        <dbReference type="EMBL" id="GAI37333.1"/>
    </source>
</evidence>
<reference evidence="1" key="1">
    <citation type="journal article" date="2014" name="Front. Microbiol.">
        <title>High frequency of phylogenetically diverse reductive dehalogenase-homologous genes in deep subseafloor sedimentary metagenomes.</title>
        <authorList>
            <person name="Kawai M."/>
            <person name="Futagami T."/>
            <person name="Toyoda A."/>
            <person name="Takaki Y."/>
            <person name="Nishi S."/>
            <person name="Hori S."/>
            <person name="Arai W."/>
            <person name="Tsubouchi T."/>
            <person name="Morono Y."/>
            <person name="Uchiyama I."/>
            <person name="Ito T."/>
            <person name="Fujiyama A."/>
            <person name="Inagaki F."/>
            <person name="Takami H."/>
        </authorList>
    </citation>
    <scope>NUCLEOTIDE SEQUENCE</scope>
    <source>
        <strain evidence="1">Expedition CK06-06</strain>
    </source>
</reference>